<dbReference type="InterPro" id="IPR029044">
    <property type="entry name" value="Nucleotide-diphossugar_trans"/>
</dbReference>
<dbReference type="CDD" id="cd04187">
    <property type="entry name" value="DPM1_like_bac"/>
    <property type="match status" value="1"/>
</dbReference>
<evidence type="ECO:0000256" key="4">
    <source>
        <dbReference type="ARBA" id="ARBA00022692"/>
    </source>
</evidence>
<comment type="subcellular location">
    <subcellularLocation>
        <location evidence="1">Membrane</location>
        <topology evidence="1">Multi-pass membrane protein</topology>
    </subcellularLocation>
</comment>
<evidence type="ECO:0000259" key="8">
    <source>
        <dbReference type="Pfam" id="PF00535"/>
    </source>
</evidence>
<sequence>MTTGGCKQTVSVIVPCYNERETIDEFYRRMTGVADRAGSYDFEIIFVNDGSGDDTALRLNELSDRDRRVKVVHLARNMGHQIAITAGMDFADGDLIVIIDADLQDPPEEIPGMLAKLEEGFDLVHAQRKRRDGESGFKLATAWLFYKLMRRFSSRDIVDNCGDFRAFNHKVLKVVRKFRERHRFMRGIFASIGFRQCIIQYDRDRRYAGETKYPFRKMLGLAINAILSFSSSPIRFITWASFALWGISLIYLIKALLDHFVFKVTVPGWTSIIILMTFYNGIILFSIGIIGSYVGRSFEQAQGRPLYWIGDTRNIDRGETE</sequence>
<keyword evidence="10" id="KW-1185">Reference proteome</keyword>
<reference evidence="10" key="1">
    <citation type="submission" date="2020-06" db="EMBL/GenBank/DDBJ databases">
        <title>Draft genomic sequecing of Geomonas sp. Red745.</title>
        <authorList>
            <person name="Itoh H."/>
            <person name="Xu Z.X."/>
            <person name="Ushijima N."/>
            <person name="Masuda Y."/>
            <person name="Shiratori Y."/>
            <person name="Senoo K."/>
        </authorList>
    </citation>
    <scope>NUCLEOTIDE SEQUENCE [LARGE SCALE GENOMIC DNA]</scope>
    <source>
        <strain evidence="10">Red745</strain>
    </source>
</reference>
<evidence type="ECO:0000313" key="10">
    <source>
        <dbReference type="Proteomes" id="UP000587586"/>
    </source>
</evidence>
<keyword evidence="5 7" id="KW-1133">Transmembrane helix</keyword>
<evidence type="ECO:0000256" key="2">
    <source>
        <dbReference type="ARBA" id="ARBA00022676"/>
    </source>
</evidence>
<organism evidence="9 10">
    <name type="scientific">Geomonas limicola</name>
    <dbReference type="NCBI Taxonomy" id="2740186"/>
    <lineage>
        <taxon>Bacteria</taxon>
        <taxon>Pseudomonadati</taxon>
        <taxon>Thermodesulfobacteriota</taxon>
        <taxon>Desulfuromonadia</taxon>
        <taxon>Geobacterales</taxon>
        <taxon>Geobacteraceae</taxon>
        <taxon>Geomonas</taxon>
    </lineage>
</organism>
<keyword evidence="6 7" id="KW-0472">Membrane</keyword>
<comment type="caution">
    <text evidence="9">The sequence shown here is derived from an EMBL/GenBank/DDBJ whole genome shotgun (WGS) entry which is preliminary data.</text>
</comment>
<feature type="transmembrane region" description="Helical" evidence="7">
    <location>
        <begin position="236"/>
        <end position="257"/>
    </location>
</feature>
<dbReference type="Pfam" id="PF00535">
    <property type="entry name" value="Glycos_transf_2"/>
    <property type="match status" value="1"/>
</dbReference>
<gene>
    <name evidence="9" type="ORF">GMLC_40200</name>
</gene>
<evidence type="ECO:0000256" key="7">
    <source>
        <dbReference type="SAM" id="Phobius"/>
    </source>
</evidence>
<dbReference type="PANTHER" id="PTHR48090:SF1">
    <property type="entry name" value="PROPHAGE BACTOPRENOL GLUCOSYL TRANSFERASE HOMOLOG"/>
    <property type="match status" value="1"/>
</dbReference>
<evidence type="ECO:0000256" key="5">
    <source>
        <dbReference type="ARBA" id="ARBA00022989"/>
    </source>
</evidence>
<dbReference type="SUPFAM" id="SSF53448">
    <property type="entry name" value="Nucleotide-diphospho-sugar transferases"/>
    <property type="match status" value="1"/>
</dbReference>
<keyword evidence="4 7" id="KW-0812">Transmembrane</keyword>
<dbReference type="GO" id="GO:0005886">
    <property type="term" value="C:plasma membrane"/>
    <property type="evidence" value="ECO:0007669"/>
    <property type="project" value="TreeGrafter"/>
</dbReference>
<dbReference type="InterPro" id="IPR050256">
    <property type="entry name" value="Glycosyltransferase_2"/>
</dbReference>
<evidence type="ECO:0000256" key="3">
    <source>
        <dbReference type="ARBA" id="ARBA00022679"/>
    </source>
</evidence>
<evidence type="ECO:0000313" key="9">
    <source>
        <dbReference type="EMBL" id="GFO70441.1"/>
    </source>
</evidence>
<dbReference type="EMBL" id="BLXZ01000010">
    <property type="protein sequence ID" value="GFO70441.1"/>
    <property type="molecule type" value="Genomic_DNA"/>
</dbReference>
<evidence type="ECO:0000256" key="6">
    <source>
        <dbReference type="ARBA" id="ARBA00023136"/>
    </source>
</evidence>
<dbReference type="Proteomes" id="UP000587586">
    <property type="component" value="Unassembled WGS sequence"/>
</dbReference>
<dbReference type="Gene3D" id="3.90.550.10">
    <property type="entry name" value="Spore Coat Polysaccharide Biosynthesis Protein SpsA, Chain A"/>
    <property type="match status" value="1"/>
</dbReference>
<dbReference type="AlphaFoldDB" id="A0A6V8ND27"/>
<dbReference type="PANTHER" id="PTHR48090">
    <property type="entry name" value="UNDECAPRENYL-PHOSPHATE 4-DEOXY-4-FORMAMIDO-L-ARABINOSE TRANSFERASE-RELATED"/>
    <property type="match status" value="1"/>
</dbReference>
<dbReference type="GO" id="GO:0016757">
    <property type="term" value="F:glycosyltransferase activity"/>
    <property type="evidence" value="ECO:0007669"/>
    <property type="project" value="UniProtKB-KW"/>
</dbReference>
<protein>
    <submittedName>
        <fullName evidence="9">Glycosyl transferase</fullName>
    </submittedName>
</protein>
<dbReference type="InterPro" id="IPR001173">
    <property type="entry name" value="Glyco_trans_2-like"/>
</dbReference>
<keyword evidence="3 9" id="KW-0808">Transferase</keyword>
<name>A0A6V8ND27_9BACT</name>
<keyword evidence="2" id="KW-0328">Glycosyltransferase</keyword>
<feature type="domain" description="Glycosyltransferase 2-like" evidence="8">
    <location>
        <begin position="11"/>
        <end position="173"/>
    </location>
</feature>
<feature type="transmembrane region" description="Helical" evidence="7">
    <location>
        <begin position="269"/>
        <end position="294"/>
    </location>
</feature>
<proteinExistence type="predicted"/>
<accession>A0A6V8ND27</accession>
<evidence type="ECO:0000256" key="1">
    <source>
        <dbReference type="ARBA" id="ARBA00004141"/>
    </source>
</evidence>